<sequence>MANYHDELANELHRPVIKHFRKRKVIVNGIDEIWAADLVDMQSFSKFNDANSTRRYIDILDEMVNKYNNTRHSSIKMTPVEASDKKNKNIVWLNLNGNARSEKVHPKFLINDRIRITKKKSTFEKGYTPRWTEEVFTISKIQYTDPPTYKITDYNGEEIHGTFYEPELQKSNQEIFRIEKVIRKLKNKSFVKWYGYPDSFNSWVDNKKLRKL</sequence>
<name>A0ABM4DQC7_HYDVU</name>
<evidence type="ECO:0000313" key="3">
    <source>
        <dbReference type="RefSeq" id="XP_065676789.1"/>
    </source>
</evidence>
<dbReference type="PROSITE" id="PS50013">
    <property type="entry name" value="CHROMO_2"/>
    <property type="match status" value="1"/>
</dbReference>
<dbReference type="GeneID" id="136092457"/>
<dbReference type="InterPro" id="IPR016197">
    <property type="entry name" value="Chromo-like_dom_sf"/>
</dbReference>
<accession>A0ABM4DQC7</accession>
<dbReference type="CDD" id="cd00024">
    <property type="entry name" value="CD_CSD"/>
    <property type="match status" value="1"/>
</dbReference>
<keyword evidence="2" id="KW-1185">Reference proteome</keyword>
<evidence type="ECO:0000259" key="1">
    <source>
        <dbReference type="PROSITE" id="PS50013"/>
    </source>
</evidence>
<feature type="domain" description="Chromo" evidence="1">
    <location>
        <begin position="176"/>
        <end position="212"/>
    </location>
</feature>
<dbReference type="InterPro" id="IPR000953">
    <property type="entry name" value="Chromo/chromo_shadow_dom"/>
</dbReference>
<dbReference type="PANTHER" id="PTHR46585">
    <property type="entry name" value="INTEGRASE CORE DOMAIN CONTAINING PROTEIN"/>
    <property type="match status" value="1"/>
</dbReference>
<dbReference type="Proteomes" id="UP001652625">
    <property type="component" value="Chromosome 15"/>
</dbReference>
<organism evidence="2 3">
    <name type="scientific">Hydra vulgaris</name>
    <name type="common">Hydra</name>
    <name type="synonym">Hydra attenuata</name>
    <dbReference type="NCBI Taxonomy" id="6087"/>
    <lineage>
        <taxon>Eukaryota</taxon>
        <taxon>Metazoa</taxon>
        <taxon>Cnidaria</taxon>
        <taxon>Hydrozoa</taxon>
        <taxon>Hydroidolina</taxon>
        <taxon>Anthoathecata</taxon>
        <taxon>Aplanulata</taxon>
        <taxon>Hydridae</taxon>
        <taxon>Hydra</taxon>
    </lineage>
</organism>
<proteinExistence type="predicted"/>
<gene>
    <name evidence="3" type="primary">LOC136092457</name>
</gene>
<dbReference type="PANTHER" id="PTHR46585:SF1">
    <property type="entry name" value="CHROMO DOMAIN-CONTAINING PROTEIN"/>
    <property type="match status" value="1"/>
</dbReference>
<protein>
    <submittedName>
        <fullName evidence="3">Uncharacterized protein LOC136092457</fullName>
    </submittedName>
</protein>
<reference evidence="3" key="1">
    <citation type="submission" date="2025-08" db="UniProtKB">
        <authorList>
            <consortium name="RefSeq"/>
        </authorList>
    </citation>
    <scope>IDENTIFICATION</scope>
</reference>
<evidence type="ECO:0000313" key="2">
    <source>
        <dbReference type="Proteomes" id="UP001652625"/>
    </source>
</evidence>
<dbReference type="SUPFAM" id="SSF54160">
    <property type="entry name" value="Chromo domain-like"/>
    <property type="match status" value="1"/>
</dbReference>
<dbReference type="RefSeq" id="XP_065676789.1">
    <property type="nucleotide sequence ID" value="XM_065820717.1"/>
</dbReference>